<name>A0A5D2HE18_GOSDA</name>
<organism evidence="2 3">
    <name type="scientific">Gossypium darwinii</name>
    <name type="common">Darwin's cotton</name>
    <name type="synonym">Gossypium barbadense var. darwinii</name>
    <dbReference type="NCBI Taxonomy" id="34276"/>
    <lineage>
        <taxon>Eukaryota</taxon>
        <taxon>Viridiplantae</taxon>
        <taxon>Streptophyta</taxon>
        <taxon>Embryophyta</taxon>
        <taxon>Tracheophyta</taxon>
        <taxon>Spermatophyta</taxon>
        <taxon>Magnoliopsida</taxon>
        <taxon>eudicotyledons</taxon>
        <taxon>Gunneridae</taxon>
        <taxon>Pentapetalae</taxon>
        <taxon>rosids</taxon>
        <taxon>malvids</taxon>
        <taxon>Malvales</taxon>
        <taxon>Malvaceae</taxon>
        <taxon>Malvoideae</taxon>
        <taxon>Gossypium</taxon>
    </lineage>
</organism>
<protein>
    <submittedName>
        <fullName evidence="2">Uncharacterized protein</fullName>
    </submittedName>
</protein>
<accession>A0A5D2HE18</accession>
<evidence type="ECO:0000313" key="3">
    <source>
        <dbReference type="Proteomes" id="UP000323506"/>
    </source>
</evidence>
<dbReference type="AlphaFoldDB" id="A0A5D2HE18"/>
<dbReference type="Proteomes" id="UP000323506">
    <property type="component" value="Chromosome A02"/>
</dbReference>
<proteinExistence type="predicted"/>
<gene>
    <name evidence="2" type="ORF">ES288_A02G152800v1</name>
</gene>
<keyword evidence="3" id="KW-1185">Reference proteome</keyword>
<sequence length="40" mass="4378">MPNVYISASKDQDRPLPSGSKLPEHTVPIINDVKSCGNRI</sequence>
<feature type="region of interest" description="Disordered" evidence="1">
    <location>
        <begin position="1"/>
        <end position="27"/>
    </location>
</feature>
<evidence type="ECO:0000256" key="1">
    <source>
        <dbReference type="SAM" id="MobiDB-lite"/>
    </source>
</evidence>
<reference evidence="2 3" key="1">
    <citation type="submission" date="2019-06" db="EMBL/GenBank/DDBJ databases">
        <title>WGS assembly of Gossypium darwinii.</title>
        <authorList>
            <person name="Chen Z.J."/>
            <person name="Sreedasyam A."/>
            <person name="Ando A."/>
            <person name="Song Q."/>
            <person name="De L."/>
            <person name="Hulse-Kemp A."/>
            <person name="Ding M."/>
            <person name="Ye W."/>
            <person name="Kirkbride R."/>
            <person name="Jenkins J."/>
            <person name="Plott C."/>
            <person name="Lovell J."/>
            <person name="Lin Y.-M."/>
            <person name="Vaughn R."/>
            <person name="Liu B."/>
            <person name="Li W."/>
            <person name="Simpson S."/>
            <person name="Scheffler B."/>
            <person name="Saski C."/>
            <person name="Grover C."/>
            <person name="Hu G."/>
            <person name="Conover J."/>
            <person name="Carlson J."/>
            <person name="Shu S."/>
            <person name="Boston L."/>
            <person name="Williams M."/>
            <person name="Peterson D."/>
            <person name="Mcgee K."/>
            <person name="Jones D."/>
            <person name="Wendel J."/>
            <person name="Stelly D."/>
            <person name="Grimwood J."/>
            <person name="Schmutz J."/>
        </authorList>
    </citation>
    <scope>NUCLEOTIDE SEQUENCE [LARGE SCALE GENOMIC DNA]</scope>
    <source>
        <strain evidence="2">1808015.09</strain>
    </source>
</reference>
<evidence type="ECO:0000313" key="2">
    <source>
        <dbReference type="EMBL" id="TYH28555.1"/>
    </source>
</evidence>
<dbReference type="EMBL" id="CM017689">
    <property type="protein sequence ID" value="TYH28555.1"/>
    <property type="molecule type" value="Genomic_DNA"/>
</dbReference>